<evidence type="ECO:0000313" key="1">
    <source>
        <dbReference type="EMBL" id="QBZ60022.1"/>
    </source>
</evidence>
<evidence type="ECO:0000313" key="2">
    <source>
        <dbReference type="Proteomes" id="UP000294847"/>
    </source>
</evidence>
<name>A0A4P7ND90_PYROR</name>
<sequence>MGSSIEQITCNLVGGKSSTRFLRGLLIFSAPVVGELLHGCIRPCQVRG</sequence>
<protein>
    <submittedName>
        <fullName evidence="1">Uncharacterized protein</fullName>
    </submittedName>
</protein>
<dbReference type="Proteomes" id="UP000294847">
    <property type="component" value="Chromosome 3"/>
</dbReference>
<accession>A0A4P7ND90</accession>
<reference evidence="1 2" key="1">
    <citation type="journal article" date="2019" name="Mol. Biol. Evol.">
        <title>Blast fungal genomes show frequent chromosomal changes, gene gains and losses, and effector gene turnover.</title>
        <authorList>
            <person name="Gomez Luciano L.B."/>
            <person name="Jason Tsai I."/>
            <person name="Chuma I."/>
            <person name="Tosa Y."/>
            <person name="Chen Y.H."/>
            <person name="Li J.Y."/>
            <person name="Li M.Y."/>
            <person name="Jade Lu M.Y."/>
            <person name="Nakayashiki H."/>
            <person name="Li W.H."/>
        </authorList>
    </citation>
    <scope>NUCLEOTIDE SEQUENCE [LARGE SCALE GENOMIC DNA]</scope>
    <source>
        <strain evidence="1">MZ5-1-6</strain>
    </source>
</reference>
<organism evidence="1 2">
    <name type="scientific">Pyricularia oryzae</name>
    <name type="common">Rice blast fungus</name>
    <name type="synonym">Magnaporthe oryzae</name>
    <dbReference type="NCBI Taxonomy" id="318829"/>
    <lineage>
        <taxon>Eukaryota</taxon>
        <taxon>Fungi</taxon>
        <taxon>Dikarya</taxon>
        <taxon>Ascomycota</taxon>
        <taxon>Pezizomycotina</taxon>
        <taxon>Sordariomycetes</taxon>
        <taxon>Sordariomycetidae</taxon>
        <taxon>Magnaporthales</taxon>
        <taxon>Pyriculariaceae</taxon>
        <taxon>Pyricularia</taxon>
    </lineage>
</organism>
<dbReference type="AlphaFoldDB" id="A0A4P7ND90"/>
<dbReference type="EMBL" id="CP034206">
    <property type="protein sequence ID" value="QBZ60022.1"/>
    <property type="molecule type" value="Genomic_DNA"/>
</dbReference>
<proteinExistence type="predicted"/>
<gene>
    <name evidence="1" type="ORF">PoMZ_04992</name>
</gene>